<dbReference type="EMBL" id="CP007268">
    <property type="protein sequence ID" value="AHK77984.1"/>
    <property type="molecule type" value="Genomic_DNA"/>
</dbReference>
<evidence type="ECO:0000313" key="2">
    <source>
        <dbReference type="Proteomes" id="UP000019442"/>
    </source>
</evidence>
<reference evidence="1 2" key="1">
    <citation type="journal article" date="2014" name="J Genomics">
        <title>Draft Genome Sequence of the Extremely Halophilic Phototrophic Purple Sulfur Bacterium Halorhodospira halochloris.</title>
        <authorList>
            <person name="Singh K.S."/>
            <person name="Kirksey J."/>
            <person name="Hoff W.D."/>
            <person name="Deole R."/>
        </authorList>
    </citation>
    <scope>NUCLEOTIDE SEQUENCE [LARGE SCALE GENOMIC DNA]</scope>
    <source>
        <strain evidence="1 2">A</strain>
    </source>
</reference>
<dbReference type="HOGENOM" id="CLU_2916152_0_0_6"/>
<keyword evidence="2" id="KW-1185">Reference proteome</keyword>
<name>W8KDY2_9GAMM</name>
<sequence>MPLRAIPAGDPCPPRPLARIAAVAGKATAPGRMQRTTRQACFQPALLGNVLFAGQRRSQPQ</sequence>
<organism evidence="1 2">
    <name type="scientific">Ectothiorhodospira haloalkaliphila</name>
    <dbReference type="NCBI Taxonomy" id="421628"/>
    <lineage>
        <taxon>Bacteria</taxon>
        <taxon>Pseudomonadati</taxon>
        <taxon>Pseudomonadota</taxon>
        <taxon>Gammaproteobacteria</taxon>
        <taxon>Chromatiales</taxon>
        <taxon>Ectothiorhodospiraceae</taxon>
        <taxon>Ectothiorhodospira</taxon>
    </lineage>
</organism>
<accession>W8KDY2</accession>
<dbReference type="AlphaFoldDB" id="W8KDY2"/>
<reference evidence="2" key="2">
    <citation type="submission" date="2014-02" db="EMBL/GenBank/DDBJ databases">
        <title>Draft Genome Sequence of extremely halophilic bacteria Halorhodospira halochloris.</title>
        <authorList>
            <person name="Singh K.S."/>
        </authorList>
    </citation>
    <scope>NUCLEOTIDE SEQUENCE [LARGE SCALE GENOMIC DNA]</scope>
    <source>
        <strain evidence="2">A</strain>
    </source>
</reference>
<gene>
    <name evidence="1" type="ORF">M911_00825</name>
</gene>
<proteinExistence type="predicted"/>
<dbReference type="Proteomes" id="UP000019442">
    <property type="component" value="Chromosome"/>
</dbReference>
<dbReference type="KEGG" id="hhc:M911_00825"/>
<protein>
    <submittedName>
        <fullName evidence="1">Uncharacterized protein</fullName>
    </submittedName>
</protein>
<evidence type="ECO:0000313" key="1">
    <source>
        <dbReference type="EMBL" id="AHK77984.1"/>
    </source>
</evidence>